<dbReference type="InterPro" id="IPR010982">
    <property type="entry name" value="Lambda_DNA-bd_dom_sf"/>
</dbReference>
<dbReference type="Gene3D" id="1.25.40.10">
    <property type="entry name" value="Tetratricopeptide repeat domain"/>
    <property type="match status" value="1"/>
</dbReference>
<dbReference type="InterPro" id="IPR053163">
    <property type="entry name" value="HTH-type_regulator_Rgg"/>
</dbReference>
<dbReference type="InterPro" id="IPR011990">
    <property type="entry name" value="TPR-like_helical_dom_sf"/>
</dbReference>
<dbReference type="Pfam" id="PF18710">
    <property type="entry name" value="ComR_TPR"/>
    <property type="match status" value="1"/>
</dbReference>
<accession>A0ABV8CSD1</accession>
<dbReference type="Pfam" id="PF12844">
    <property type="entry name" value="HTH_19"/>
    <property type="match status" value="1"/>
</dbReference>
<dbReference type="Proteomes" id="UP001595807">
    <property type="component" value="Unassembled WGS sequence"/>
</dbReference>
<dbReference type="SUPFAM" id="SSF47413">
    <property type="entry name" value="lambda repressor-like DNA-binding domains"/>
    <property type="match status" value="1"/>
</dbReference>
<protein>
    <submittedName>
        <fullName evidence="2">Helix-turn-helix domain-containing protein</fullName>
    </submittedName>
</protein>
<dbReference type="EMBL" id="JBHRZV010000001">
    <property type="protein sequence ID" value="MFC3927031.1"/>
    <property type="molecule type" value="Genomic_DNA"/>
</dbReference>
<evidence type="ECO:0000313" key="3">
    <source>
        <dbReference type="Proteomes" id="UP001595807"/>
    </source>
</evidence>
<dbReference type="RefSeq" id="WP_380424103.1">
    <property type="nucleotide sequence ID" value="NZ_JBHRZV010000001.1"/>
</dbReference>
<dbReference type="InterPro" id="IPR040799">
    <property type="entry name" value="ComR_TPR"/>
</dbReference>
<keyword evidence="3" id="KW-1185">Reference proteome</keyword>
<dbReference type="PANTHER" id="PTHR37038">
    <property type="entry name" value="TRANSCRIPTIONAL REGULATOR-RELATED"/>
    <property type="match status" value="1"/>
</dbReference>
<feature type="domain" description="HTH cro/C1-type" evidence="1">
    <location>
        <begin position="7"/>
        <end position="62"/>
    </location>
</feature>
<organism evidence="2 3">
    <name type="scientific">Streptococcus caprae</name>
    <dbReference type="NCBI Taxonomy" id="1640501"/>
    <lineage>
        <taxon>Bacteria</taxon>
        <taxon>Bacillati</taxon>
        <taxon>Bacillota</taxon>
        <taxon>Bacilli</taxon>
        <taxon>Lactobacillales</taxon>
        <taxon>Streptococcaceae</taxon>
        <taxon>Streptococcus</taxon>
    </lineage>
</organism>
<reference evidence="3" key="1">
    <citation type="journal article" date="2019" name="Int. J. Syst. Evol. Microbiol.">
        <title>The Global Catalogue of Microorganisms (GCM) 10K type strain sequencing project: providing services to taxonomists for standard genome sequencing and annotation.</title>
        <authorList>
            <consortium name="The Broad Institute Genomics Platform"/>
            <consortium name="The Broad Institute Genome Sequencing Center for Infectious Disease"/>
            <person name="Wu L."/>
            <person name="Ma J."/>
        </authorList>
    </citation>
    <scope>NUCLEOTIDE SEQUENCE [LARGE SCALE GENOMIC DNA]</scope>
    <source>
        <strain evidence="3">CCUG 67170</strain>
    </source>
</reference>
<sequence>MKFGEKLRQLRESRGLTREFLCGNESQLSIRQLARIEAGTSIPTLPKLLYLSQKLGISLDELADEKDYQLPKRYLELKFLIIRTATYGDPLRLEVGDRYFDEIFQNYYAKLPEDEQLAVDCLQARWDVHISDNVNFGLGILNDYFAQVLKRVEFSVNDLLLIDLYLLCTMTSVYQDDDYDFETYQLLMERLLHQGEELPTENLYVLNNVLLNSFHLAYTLKQDSFIEGILTKSQELMVRIQDFQKKPIWNLFQWKLALKQGNNEKADQFYKDAILFSRLIGDEYLGSKLDEEWVKDNS</sequence>
<name>A0ABV8CSD1_9STRE</name>
<dbReference type="PROSITE" id="PS50943">
    <property type="entry name" value="HTH_CROC1"/>
    <property type="match status" value="1"/>
</dbReference>
<dbReference type="SMART" id="SM00530">
    <property type="entry name" value="HTH_XRE"/>
    <property type="match status" value="1"/>
</dbReference>
<proteinExistence type="predicted"/>
<dbReference type="CDD" id="cd00093">
    <property type="entry name" value="HTH_XRE"/>
    <property type="match status" value="1"/>
</dbReference>
<comment type="caution">
    <text evidence="2">The sequence shown here is derived from an EMBL/GenBank/DDBJ whole genome shotgun (WGS) entry which is preliminary data.</text>
</comment>
<evidence type="ECO:0000259" key="1">
    <source>
        <dbReference type="PROSITE" id="PS50943"/>
    </source>
</evidence>
<dbReference type="InterPro" id="IPR001387">
    <property type="entry name" value="Cro/C1-type_HTH"/>
</dbReference>
<evidence type="ECO:0000313" key="2">
    <source>
        <dbReference type="EMBL" id="MFC3927031.1"/>
    </source>
</evidence>
<gene>
    <name evidence="2" type="ORF">ACFORF_00065</name>
</gene>